<sequence length="227" mass="23373">MPIVTRPPLAALFVACVAVAVTAAGMAYAFSLRPPATSTTQVTTTTPKDDLRCGKAPCTPLTSREVGTDTVELLAGGDVGRIRISGPAGRDIFESISAQQGAKLSTDSLQCVVGEVALCLVRGTAPGAVVGEVLLRRAGAWTRAEVPYLASGDYLGLHDVNGDGVADVVAVQSACGQAPCPRRFTQVFSVVGESDLGCSAVVDQPQDLPGWPTVTPDPASLRSECAY</sequence>
<evidence type="ECO:0000313" key="2">
    <source>
        <dbReference type="EMBL" id="MBB4963117.1"/>
    </source>
</evidence>
<evidence type="ECO:0000313" key="3">
    <source>
        <dbReference type="Proteomes" id="UP000542674"/>
    </source>
</evidence>
<name>A0A7W7SZC0_9PSEU</name>
<dbReference type="RefSeq" id="WP_184665943.1">
    <property type="nucleotide sequence ID" value="NZ_JACHJS010000001.1"/>
</dbReference>
<keyword evidence="3" id="KW-1185">Reference proteome</keyword>
<reference evidence="2 3" key="1">
    <citation type="submission" date="2020-08" db="EMBL/GenBank/DDBJ databases">
        <title>Sequencing the genomes of 1000 actinobacteria strains.</title>
        <authorList>
            <person name="Klenk H.-P."/>
        </authorList>
    </citation>
    <scope>NUCLEOTIDE SEQUENCE [LARGE SCALE GENOMIC DNA]</scope>
    <source>
        <strain evidence="2 3">DSM 45084</strain>
    </source>
</reference>
<protein>
    <submittedName>
        <fullName evidence="2">Uncharacterized protein</fullName>
    </submittedName>
</protein>
<accession>A0A7W7SZC0</accession>
<feature type="signal peptide" evidence="1">
    <location>
        <begin position="1"/>
        <end position="29"/>
    </location>
</feature>
<dbReference type="Proteomes" id="UP000542674">
    <property type="component" value="Unassembled WGS sequence"/>
</dbReference>
<dbReference type="AlphaFoldDB" id="A0A7W7SZC0"/>
<dbReference type="EMBL" id="JACHJS010000001">
    <property type="protein sequence ID" value="MBB4963117.1"/>
    <property type="molecule type" value="Genomic_DNA"/>
</dbReference>
<keyword evidence="1" id="KW-0732">Signal</keyword>
<proteinExistence type="predicted"/>
<evidence type="ECO:0000256" key="1">
    <source>
        <dbReference type="SAM" id="SignalP"/>
    </source>
</evidence>
<comment type="caution">
    <text evidence="2">The sequence shown here is derived from an EMBL/GenBank/DDBJ whole genome shotgun (WGS) entry which is preliminary data.</text>
</comment>
<feature type="chain" id="PRO_5030819699" evidence="1">
    <location>
        <begin position="30"/>
        <end position="227"/>
    </location>
</feature>
<organism evidence="2 3">
    <name type="scientific">Saccharothrix violaceirubra</name>
    <dbReference type="NCBI Taxonomy" id="413306"/>
    <lineage>
        <taxon>Bacteria</taxon>
        <taxon>Bacillati</taxon>
        <taxon>Actinomycetota</taxon>
        <taxon>Actinomycetes</taxon>
        <taxon>Pseudonocardiales</taxon>
        <taxon>Pseudonocardiaceae</taxon>
        <taxon>Saccharothrix</taxon>
    </lineage>
</organism>
<gene>
    <name evidence="2" type="ORF">F4559_000476</name>
</gene>